<dbReference type="EMBL" id="BMKK01000010">
    <property type="protein sequence ID" value="GGD72897.1"/>
    <property type="molecule type" value="Genomic_DNA"/>
</dbReference>
<keyword evidence="2" id="KW-1185">Reference proteome</keyword>
<dbReference type="Proteomes" id="UP000609064">
    <property type="component" value="Unassembled WGS sequence"/>
</dbReference>
<dbReference type="AlphaFoldDB" id="A0A916Z2H8"/>
<proteinExistence type="predicted"/>
<organism evidence="1 2">
    <name type="scientific">Emticicia aquatilis</name>
    <dbReference type="NCBI Taxonomy" id="1537369"/>
    <lineage>
        <taxon>Bacteria</taxon>
        <taxon>Pseudomonadati</taxon>
        <taxon>Bacteroidota</taxon>
        <taxon>Cytophagia</taxon>
        <taxon>Cytophagales</taxon>
        <taxon>Leadbetterellaceae</taxon>
        <taxon>Emticicia</taxon>
    </lineage>
</organism>
<reference evidence="1" key="1">
    <citation type="journal article" date="2014" name="Int. J. Syst. Evol. Microbiol.">
        <title>Complete genome sequence of Corynebacterium casei LMG S-19264T (=DSM 44701T), isolated from a smear-ripened cheese.</title>
        <authorList>
            <consortium name="US DOE Joint Genome Institute (JGI-PGF)"/>
            <person name="Walter F."/>
            <person name="Albersmeier A."/>
            <person name="Kalinowski J."/>
            <person name="Ruckert C."/>
        </authorList>
    </citation>
    <scope>NUCLEOTIDE SEQUENCE</scope>
    <source>
        <strain evidence="1">CGMCC 1.15958</strain>
    </source>
</reference>
<name>A0A916Z2H8_9BACT</name>
<evidence type="ECO:0000313" key="1">
    <source>
        <dbReference type="EMBL" id="GGD72897.1"/>
    </source>
</evidence>
<gene>
    <name evidence="1" type="ORF">GCM10011514_41230</name>
</gene>
<dbReference type="RefSeq" id="WP_188768962.1">
    <property type="nucleotide sequence ID" value="NZ_BMKK01000010.1"/>
</dbReference>
<reference evidence="1" key="2">
    <citation type="submission" date="2020-09" db="EMBL/GenBank/DDBJ databases">
        <authorList>
            <person name="Sun Q."/>
            <person name="Zhou Y."/>
        </authorList>
    </citation>
    <scope>NUCLEOTIDE SEQUENCE</scope>
    <source>
        <strain evidence="1">CGMCC 1.15958</strain>
    </source>
</reference>
<protein>
    <recommendedName>
        <fullName evidence="3">DUF4279 domain-containing protein</fullName>
    </recommendedName>
</protein>
<accession>A0A916Z2H8</accession>
<evidence type="ECO:0008006" key="3">
    <source>
        <dbReference type="Google" id="ProtNLM"/>
    </source>
</evidence>
<evidence type="ECO:0000313" key="2">
    <source>
        <dbReference type="Proteomes" id="UP000609064"/>
    </source>
</evidence>
<sequence>MNIFSINISFRKSHQTYDKLTKLFCLDPLPSFQKGRFSEKVPSTWIFQIEKDEYFDFINHFLNILEPKFQALESLGINRKNKDIVFWYIYEYEHQCNMEFHPEEMIRLGQAGIPLAISCFSKP</sequence>
<comment type="caution">
    <text evidence="1">The sequence shown here is derived from an EMBL/GenBank/DDBJ whole genome shotgun (WGS) entry which is preliminary data.</text>
</comment>